<evidence type="ECO:0000313" key="1">
    <source>
        <dbReference type="EMBL" id="MSS78675.1"/>
    </source>
</evidence>
<protein>
    <submittedName>
        <fullName evidence="1">Transcriptional regulator</fullName>
    </submittedName>
</protein>
<reference evidence="1 2" key="1">
    <citation type="submission" date="2019-08" db="EMBL/GenBank/DDBJ databases">
        <title>In-depth cultivation of the pig gut microbiome towards novel bacterial diversity and tailored functional studies.</title>
        <authorList>
            <person name="Wylensek D."/>
            <person name="Hitch T.C.A."/>
            <person name="Clavel T."/>
        </authorList>
    </citation>
    <scope>NUCLEOTIDE SEQUENCE [LARGE SCALE GENOMIC DNA]</scope>
    <source>
        <strain evidence="1 2">WCA-380-WT-2B</strain>
    </source>
</reference>
<keyword evidence="2" id="KW-1185">Reference proteome</keyword>
<evidence type="ECO:0000313" key="2">
    <source>
        <dbReference type="Proteomes" id="UP000441925"/>
    </source>
</evidence>
<sequence length="400" mass="45996">MKILIVGTDESLNKIKNIIDGIDSIETKEIIIDDTTLIKQDIKALPDDIDGIFATGIGVFYELSRNFSINVPMTYAHRSVVSLSEAFFNYVELGIKFNCPSFDVVEKSLVDDLVEEFELDFERYYVLKNKPKYDEDFYLSNHIRLFKEGKIDCVFTAFGYSYNILKKLEIPVFRLRVTKLDIKNDLTYLINDIKSKEASNKSFIVHNFKGEDNDYNNKLIKDYSILVDGILFKQDEERIIISNKGLLRKYTLNNAKTFLRNHQTDLSLSLSGGDTINQAIKNSQYAKKFIDETYRIIYYDGISLEKYDLMKNKKISASGDINKISENTGILKKHLYNISTFVCNKSDKKIRSSEMAKLLSLTRRSAVRIMDILVEKGYAKDANANSQTSGRPQKCIEILF</sequence>
<name>A0A6N7VGV6_9FIRM</name>
<accession>A0A6N7VGV6</accession>
<dbReference type="Proteomes" id="UP000441925">
    <property type="component" value="Unassembled WGS sequence"/>
</dbReference>
<gene>
    <name evidence="1" type="ORF">FYJ26_09820</name>
</gene>
<organism evidence="1 2">
    <name type="scientific">Anaerococcus porci</name>
    <dbReference type="NCBI Taxonomy" id="2652269"/>
    <lineage>
        <taxon>Bacteria</taxon>
        <taxon>Bacillati</taxon>
        <taxon>Bacillota</taxon>
        <taxon>Tissierellia</taxon>
        <taxon>Tissierellales</taxon>
        <taxon>Peptoniphilaceae</taxon>
        <taxon>Anaerococcus</taxon>
    </lineage>
</organism>
<dbReference type="RefSeq" id="WP_154541969.1">
    <property type="nucleotide sequence ID" value="NZ_JAXDSU010000018.1"/>
</dbReference>
<proteinExistence type="predicted"/>
<dbReference type="AlphaFoldDB" id="A0A6N7VGV6"/>
<dbReference type="EMBL" id="VULQ01000017">
    <property type="protein sequence ID" value="MSS78675.1"/>
    <property type="molecule type" value="Genomic_DNA"/>
</dbReference>
<comment type="caution">
    <text evidence="1">The sequence shown here is derived from an EMBL/GenBank/DDBJ whole genome shotgun (WGS) entry which is preliminary data.</text>
</comment>